<accession>A0A200QYE6</accession>
<dbReference type="Gene3D" id="3.40.50.300">
    <property type="entry name" value="P-loop containing nucleotide triphosphate hydrolases"/>
    <property type="match status" value="1"/>
</dbReference>
<dbReference type="InterPro" id="IPR045085">
    <property type="entry name" value="HLD_clamp_pol_III_gamma_tau"/>
</dbReference>
<evidence type="ECO:0000256" key="5">
    <source>
        <dbReference type="ARBA" id="ARBA00022840"/>
    </source>
</evidence>
<dbReference type="InterPro" id="IPR022754">
    <property type="entry name" value="DNA_pol_III_gamma-3"/>
</dbReference>
<dbReference type="GO" id="GO:0009360">
    <property type="term" value="C:DNA polymerase III complex"/>
    <property type="evidence" value="ECO:0007669"/>
    <property type="project" value="InterPro"/>
</dbReference>
<keyword evidence="13" id="KW-1185">Reference proteome</keyword>
<proteinExistence type="inferred from homology"/>
<dbReference type="Proteomes" id="UP000195402">
    <property type="component" value="Unassembled WGS sequence"/>
</dbReference>
<dbReference type="SUPFAM" id="SSF48019">
    <property type="entry name" value="post-AAA+ oligomerization domain-like"/>
    <property type="match status" value="1"/>
</dbReference>
<evidence type="ECO:0000259" key="9">
    <source>
        <dbReference type="Pfam" id="PF12169"/>
    </source>
</evidence>
<feature type="region of interest" description="Disordered" evidence="8">
    <location>
        <begin position="1164"/>
        <end position="1193"/>
    </location>
</feature>
<evidence type="ECO:0000256" key="3">
    <source>
        <dbReference type="ARBA" id="ARBA00022741"/>
    </source>
</evidence>
<evidence type="ECO:0000256" key="7">
    <source>
        <dbReference type="SAM" id="Coils"/>
    </source>
</evidence>
<dbReference type="PANTHER" id="PTHR11669">
    <property type="entry name" value="REPLICATION FACTOR C / DNA POLYMERASE III GAMMA-TAU SUBUNIT"/>
    <property type="match status" value="1"/>
</dbReference>
<dbReference type="GO" id="GO:0003887">
    <property type="term" value="F:DNA-directed DNA polymerase activity"/>
    <property type="evidence" value="ECO:0007669"/>
    <property type="project" value="InterPro"/>
</dbReference>
<evidence type="ECO:0000256" key="8">
    <source>
        <dbReference type="SAM" id="MobiDB-lite"/>
    </source>
</evidence>
<protein>
    <submittedName>
        <fullName evidence="12">DNA polymerase III</fullName>
    </submittedName>
</protein>
<feature type="region of interest" description="Disordered" evidence="8">
    <location>
        <begin position="366"/>
        <end position="385"/>
    </location>
</feature>
<organism evidence="12 13">
    <name type="scientific">Macleaya cordata</name>
    <name type="common">Five-seeded plume-poppy</name>
    <name type="synonym">Bocconia cordata</name>
    <dbReference type="NCBI Taxonomy" id="56857"/>
    <lineage>
        <taxon>Eukaryota</taxon>
        <taxon>Viridiplantae</taxon>
        <taxon>Streptophyta</taxon>
        <taxon>Embryophyta</taxon>
        <taxon>Tracheophyta</taxon>
        <taxon>Spermatophyta</taxon>
        <taxon>Magnoliopsida</taxon>
        <taxon>Ranunculales</taxon>
        <taxon>Papaveraceae</taxon>
        <taxon>Papaveroideae</taxon>
        <taxon>Macleaya</taxon>
    </lineage>
</organism>
<dbReference type="GO" id="GO:0046872">
    <property type="term" value="F:metal ion binding"/>
    <property type="evidence" value="ECO:0007669"/>
    <property type="project" value="UniProtKB-KW"/>
</dbReference>
<evidence type="ECO:0000256" key="4">
    <source>
        <dbReference type="ARBA" id="ARBA00022833"/>
    </source>
</evidence>
<feature type="compositionally biased region" description="Low complexity" evidence="8">
    <location>
        <begin position="787"/>
        <end position="804"/>
    </location>
</feature>
<feature type="domain" description="DNA polymerase III gamma subunit" evidence="9">
    <location>
        <begin position="663"/>
        <end position="728"/>
    </location>
</feature>
<dbReference type="Pfam" id="PF12169">
    <property type="entry name" value="DNA_pol3_gamma3"/>
    <property type="match status" value="1"/>
</dbReference>
<dbReference type="PANTHER" id="PTHR11669:SF63">
    <property type="entry name" value="PROTEIN STICHEL"/>
    <property type="match status" value="1"/>
</dbReference>
<dbReference type="FunFam" id="3.40.50.300:FF:000014">
    <property type="entry name" value="DNA polymerase III subunit gamma/tau"/>
    <property type="match status" value="1"/>
</dbReference>
<evidence type="ECO:0000259" key="10">
    <source>
        <dbReference type="Pfam" id="PF22608"/>
    </source>
</evidence>
<dbReference type="FunFam" id="1.10.8.60:FF:000013">
    <property type="entry name" value="DNA polymerase III subunit gamma/tau"/>
    <property type="match status" value="1"/>
</dbReference>
<dbReference type="EMBL" id="MVGT01000756">
    <property type="protein sequence ID" value="OVA15476.1"/>
    <property type="molecule type" value="Genomic_DNA"/>
</dbReference>
<dbReference type="NCBIfam" id="TIGR02397">
    <property type="entry name" value="dnaX_nterm"/>
    <property type="match status" value="1"/>
</dbReference>
<feature type="region of interest" description="Disordered" evidence="8">
    <location>
        <begin position="787"/>
        <end position="852"/>
    </location>
</feature>
<dbReference type="InParanoid" id="A0A200QYE6"/>
<feature type="region of interest" description="Disordered" evidence="8">
    <location>
        <begin position="209"/>
        <end position="236"/>
    </location>
</feature>
<dbReference type="Gene3D" id="1.10.8.60">
    <property type="match status" value="1"/>
</dbReference>
<dbReference type="SUPFAM" id="SSF52540">
    <property type="entry name" value="P-loop containing nucleoside triphosphate hydrolases"/>
    <property type="match status" value="1"/>
</dbReference>
<gene>
    <name evidence="12" type="ORF">BVC80_9039g33</name>
</gene>
<comment type="similarity">
    <text evidence="1">Belongs to the DnaX/STICHEL family.</text>
</comment>
<evidence type="ECO:0000313" key="13">
    <source>
        <dbReference type="Proteomes" id="UP000195402"/>
    </source>
</evidence>
<reference evidence="12" key="1">
    <citation type="journal article" date="2017" name="Mol. Plant">
        <title>The Genome of Medicinal Plant Macleaya cordata Provides New Insights into Benzylisoquinoline Alkaloids Metabolism.</title>
        <authorList>
            <person name="Liu X."/>
            <person name="Liu Y."/>
            <person name="Huang P."/>
            <person name="Ma Y."/>
            <person name="Qing Z."/>
            <person name="Tang Q."/>
            <person name="Cao H."/>
            <person name="Cheng P."/>
            <person name="Zheng Y."/>
            <person name="Yuan Z."/>
            <person name="Zhou Y."/>
            <person name="Liu J."/>
            <person name="Tang Z."/>
            <person name="Zhuo Y."/>
            <person name="Zhang Y."/>
            <person name="Yu L."/>
            <person name="Huang J."/>
            <person name="Yang P."/>
            <person name="Peng Q."/>
            <person name="Zhang J."/>
            <person name="Jiang W."/>
            <person name="Zhang Z."/>
            <person name="Lin K."/>
            <person name="Ro D.K."/>
            <person name="Chen X."/>
            <person name="Xiong X."/>
            <person name="Shang Y."/>
            <person name="Huang S."/>
            <person name="Zeng J."/>
        </authorList>
    </citation>
    <scope>NUCLEOTIDE SEQUENCE [LARGE SCALE GENOMIC DNA]</scope>
    <source>
        <strain evidence="12">BLH2017</strain>
        <tissue evidence="12">Root</tissue>
    </source>
</reference>
<dbReference type="InterPro" id="IPR012763">
    <property type="entry name" value="DNA_pol_III_sug/sutau_N"/>
</dbReference>
<dbReference type="OrthoDB" id="1911163at2759"/>
<feature type="compositionally biased region" description="Polar residues" evidence="8">
    <location>
        <begin position="219"/>
        <end position="236"/>
    </location>
</feature>
<dbReference type="InterPro" id="IPR054506">
    <property type="entry name" value="DnaA_N-like_STI"/>
</dbReference>
<feature type="compositionally biased region" description="Basic and acidic residues" evidence="8">
    <location>
        <begin position="1164"/>
        <end position="1178"/>
    </location>
</feature>
<feature type="domain" description="DNA polymerase III subunit gamma/tau helical lid" evidence="10">
    <location>
        <begin position="615"/>
        <end position="655"/>
    </location>
</feature>
<sequence length="1260" mass="140385">MSHAHVDPSELHWKKELTGLRKAARLRDPETSSSLRSPLNSRSVAAASSWNYGNGTRSNSIGANHAVGYSDLVSGLPVRNEKNRNKVFLYNWRHQSGKSSDYGAKLDGEKYGEVGSVDGSLKDSLEVPQKEDSKIDTYFDDPMMAFRVREANLERPLRRTVKKLKKGSAVSKHSIVRNSTNSNLLDLPSISLGALTSVQQSNDMEYCNTEDSRDITPKNGYTSRSTSPMPTRGENWSRSSKLLRSIWREDSSYSYTPASTCSYKYGNRNPSTVGSWDGNTASFDGDDLDHLDLPGRQGCGIPCYWSKRTPKHGGCGGCYSPSLSETFRRKGSSILCGSRTLYKKRRSSGSNERRLVTRSSQGMPLLRNCSDGRGGSSMDTGQSDDDLSTNFGELDMEALSRLDGRRWSSCRSQEGLELVPLAGAAEEGRSDHIRSLSQKYRPRFFDELIGQNIVVHSLINAISRGRIAPVYLFQGPRGTGKTSMARILTAALNCVATEETKPCGFCRECTDFISGKTMDLREVDATNKKGIDRVRYLLKSLSTAPMSFFSRYHVFIINDCHLLPSKTWSSFLKFLEEPLPRVVIIFITTDIDNVPHTVLSRCQKYLFNKIKDSDIINRLKKLSSDENLDVDSDALDLIALNAEGSLRDAETMLDQLSLLGKRITASLVNELVGVVSDEKLLDLLELAMSSDTAETVKRTRELMDSGVDPMALTSQLAGLIMDIIAGTYQLVNSKCSSSFFAGRSLTEAELERLKQALKLLSEAERQLRVSNERSTWFTAALLQLGSVPSPHHTHSSSSRKQSSKTTEDEPSGSSREVYARKKKSDALQRRWNSTSSALMPRPHDGDSSSQSESLLMVDASNFAARSTSNRLVEGGESAAIHGDTVAGNRVCRYISSEKLDDIWEMCIDRCHSKTLKQLLHAHAKLVSISEVEGVLIAFIGFKDGDIKSRAERFVRSITNSVEIVMRHNVEVRMGLMLRGDASVGITNMVEFPDWEMGTTEMIERELKGDSNNSVSGHSDLELHQEPLKVPTERFYSEGKQTGIPKQSDYSSQGVDGCYQVTPELPVSLTERNSGMNETEERNEEIPLQRIQTIIDEQRLESAWLQAAEKGTPGSLSRLKPERNQVLPQDGIYRPDQMASIISMELSSQKWEDELNHELKSLKINDGRGHHDQSGKRVENYPMSPSLLHDRSSAGNFNNENLGYESGQAPGCNGLICWKKTKPYNKGKVKQGTPIRSRKSRNFLLFGECMKTKKTDRRFKK</sequence>
<dbReference type="GO" id="GO:0003677">
    <property type="term" value="F:DNA binding"/>
    <property type="evidence" value="ECO:0007669"/>
    <property type="project" value="InterPro"/>
</dbReference>
<evidence type="ECO:0000256" key="1">
    <source>
        <dbReference type="ARBA" id="ARBA00006360"/>
    </source>
</evidence>
<dbReference type="GO" id="GO:0003689">
    <property type="term" value="F:DNA clamp loader activity"/>
    <property type="evidence" value="ECO:0007669"/>
    <property type="project" value="TreeGrafter"/>
</dbReference>
<evidence type="ECO:0000256" key="6">
    <source>
        <dbReference type="ARBA" id="ARBA00023054"/>
    </source>
</evidence>
<keyword evidence="4" id="KW-0862">Zinc</keyword>
<evidence type="ECO:0000256" key="2">
    <source>
        <dbReference type="ARBA" id="ARBA00022723"/>
    </source>
</evidence>
<evidence type="ECO:0000313" key="12">
    <source>
        <dbReference type="EMBL" id="OVA15476.1"/>
    </source>
</evidence>
<keyword evidence="6 7" id="KW-0175">Coiled coil</keyword>
<dbReference type="OMA" id="QWEDELN"/>
<keyword evidence="2" id="KW-0479">Metal-binding</keyword>
<dbReference type="InterPro" id="IPR027417">
    <property type="entry name" value="P-loop_NTPase"/>
</dbReference>
<dbReference type="GO" id="GO:0005663">
    <property type="term" value="C:DNA replication factor C complex"/>
    <property type="evidence" value="ECO:0007669"/>
    <property type="project" value="TreeGrafter"/>
</dbReference>
<dbReference type="AlphaFoldDB" id="A0A200QYE6"/>
<name>A0A200QYE6_MACCD</name>
<dbReference type="STRING" id="56857.A0A200QYE6"/>
<dbReference type="GO" id="GO:0005524">
    <property type="term" value="F:ATP binding"/>
    <property type="evidence" value="ECO:0007669"/>
    <property type="project" value="UniProtKB-KW"/>
</dbReference>
<feature type="coiled-coil region" evidence="7">
    <location>
        <begin position="743"/>
        <end position="773"/>
    </location>
</feature>
<dbReference type="InterPro" id="IPR008921">
    <property type="entry name" value="DNA_pol3_clamp-load_cplx_C"/>
</dbReference>
<dbReference type="GO" id="GO:0006281">
    <property type="term" value="P:DNA repair"/>
    <property type="evidence" value="ECO:0007669"/>
    <property type="project" value="TreeGrafter"/>
</dbReference>
<dbReference type="Gene3D" id="1.20.272.10">
    <property type="match status" value="1"/>
</dbReference>
<dbReference type="Pfam" id="PF22608">
    <property type="entry name" value="DNAX_ATPase_lid"/>
    <property type="match status" value="1"/>
</dbReference>
<dbReference type="FunCoup" id="A0A200QYE6">
    <property type="interactions" value="2167"/>
</dbReference>
<feature type="domain" description="STICHEL DnaA-N-like alpha-beta" evidence="11">
    <location>
        <begin position="894"/>
        <end position="975"/>
    </location>
</feature>
<dbReference type="InterPro" id="IPR050238">
    <property type="entry name" value="DNA_Rep/Repair_Clamp_Loader"/>
</dbReference>
<evidence type="ECO:0000259" key="11">
    <source>
        <dbReference type="Pfam" id="PF23007"/>
    </source>
</evidence>
<comment type="caution">
    <text evidence="12">The sequence shown here is derived from an EMBL/GenBank/DDBJ whole genome shotgun (WGS) entry which is preliminary data.</text>
</comment>
<keyword evidence="5" id="KW-0067">ATP-binding</keyword>
<dbReference type="CDD" id="cd18137">
    <property type="entry name" value="HLD_clamp_pol_III_gamma_tau"/>
    <property type="match status" value="1"/>
</dbReference>
<keyword evidence="3" id="KW-0547">Nucleotide-binding</keyword>
<dbReference type="Pfam" id="PF13177">
    <property type="entry name" value="DNA_pol3_delta2"/>
    <property type="match status" value="1"/>
</dbReference>
<dbReference type="GO" id="GO:0006261">
    <property type="term" value="P:DNA-templated DNA replication"/>
    <property type="evidence" value="ECO:0007669"/>
    <property type="project" value="TreeGrafter"/>
</dbReference>
<dbReference type="Pfam" id="PF23007">
    <property type="entry name" value="DnaA_N-like_STI"/>
    <property type="match status" value="1"/>
</dbReference>